<dbReference type="RefSeq" id="WP_167165846.1">
    <property type="nucleotide sequence ID" value="NZ_BAAAOO010000015.1"/>
</dbReference>
<dbReference type="InterPro" id="IPR000843">
    <property type="entry name" value="HTH_LacI"/>
</dbReference>
<dbReference type="InterPro" id="IPR046335">
    <property type="entry name" value="LacI/GalR-like_sensor"/>
</dbReference>
<reference evidence="5 6" key="1">
    <citation type="submission" date="2020-02" db="EMBL/GenBank/DDBJ databases">
        <title>Sequencing the genomes of 1000 actinobacteria strains.</title>
        <authorList>
            <person name="Klenk H.-P."/>
        </authorList>
    </citation>
    <scope>NUCLEOTIDE SEQUENCE [LARGE SCALE GENOMIC DNA]</scope>
    <source>
        <strain evidence="5 6">DSM 19609</strain>
    </source>
</reference>
<feature type="domain" description="HTH lacI-type" evidence="4">
    <location>
        <begin position="6"/>
        <end position="61"/>
    </location>
</feature>
<dbReference type="InterPro" id="IPR028082">
    <property type="entry name" value="Peripla_BP_I"/>
</dbReference>
<dbReference type="CDD" id="cd01392">
    <property type="entry name" value="HTH_LacI"/>
    <property type="match status" value="1"/>
</dbReference>
<dbReference type="PROSITE" id="PS50932">
    <property type="entry name" value="HTH_LACI_2"/>
    <property type="match status" value="1"/>
</dbReference>
<name>A0ABX0SEB6_9ACTN</name>
<dbReference type="Pfam" id="PF13377">
    <property type="entry name" value="Peripla_BP_3"/>
    <property type="match status" value="1"/>
</dbReference>
<gene>
    <name evidence="5" type="ORF">FB473_001354</name>
</gene>
<evidence type="ECO:0000256" key="3">
    <source>
        <dbReference type="ARBA" id="ARBA00023163"/>
    </source>
</evidence>
<evidence type="ECO:0000256" key="1">
    <source>
        <dbReference type="ARBA" id="ARBA00023015"/>
    </source>
</evidence>
<dbReference type="SMART" id="SM00354">
    <property type="entry name" value="HTH_LACI"/>
    <property type="match status" value="1"/>
</dbReference>
<comment type="caution">
    <text evidence="5">The sequence shown here is derived from an EMBL/GenBank/DDBJ whole genome shotgun (WGS) entry which is preliminary data.</text>
</comment>
<evidence type="ECO:0000313" key="6">
    <source>
        <dbReference type="Proteomes" id="UP000749311"/>
    </source>
</evidence>
<dbReference type="Pfam" id="PF00356">
    <property type="entry name" value="LacI"/>
    <property type="match status" value="1"/>
</dbReference>
<dbReference type="SUPFAM" id="SSF53822">
    <property type="entry name" value="Periplasmic binding protein-like I"/>
    <property type="match status" value="1"/>
</dbReference>
<protein>
    <submittedName>
        <fullName evidence="5">LacI family transcriptional regulator</fullName>
    </submittedName>
</protein>
<dbReference type="SUPFAM" id="SSF47413">
    <property type="entry name" value="lambda repressor-like DNA-binding domains"/>
    <property type="match status" value="1"/>
</dbReference>
<evidence type="ECO:0000313" key="5">
    <source>
        <dbReference type="EMBL" id="NIH56709.1"/>
    </source>
</evidence>
<keyword evidence="1" id="KW-0805">Transcription regulation</keyword>
<sequence>MNRGTPTRADVARLAGVSVAAVSYAFDERSGKLSDSTRRRILDAAESIGYRPNKLAGGLRRGRTDLVGMMVPDITNPFFAELARSVERHCFERGLMLLLASVDNDPAREEEYIRSLTDLQVTGVIVTSTNFGGISKKAQALIEGSGIPSSRLDRNGDGSVANTIAVDNLLGAKIAVKHLLNHGYRNIFCIGGPKGLSSADLRVEGYREACAGIDGVAGDVVRGTFRFESGYRIAADIVKKAEHLPDAIFASSDVQALGALQAIQEAGFRVPDDIAVIGFDGAREGKYSRPRLTTVAQPIDKLARLAVECVVEQANGKAPSPTPTLLPPQLVRRSSCGCVWDEPVEKGEPQ</sequence>
<dbReference type="PANTHER" id="PTHR30146:SF109">
    <property type="entry name" value="HTH-TYPE TRANSCRIPTIONAL REGULATOR GALS"/>
    <property type="match status" value="1"/>
</dbReference>
<organism evidence="5 6">
    <name type="scientific">Brooklawnia cerclae</name>
    <dbReference type="NCBI Taxonomy" id="349934"/>
    <lineage>
        <taxon>Bacteria</taxon>
        <taxon>Bacillati</taxon>
        <taxon>Actinomycetota</taxon>
        <taxon>Actinomycetes</taxon>
        <taxon>Propionibacteriales</taxon>
        <taxon>Propionibacteriaceae</taxon>
        <taxon>Brooklawnia</taxon>
    </lineage>
</organism>
<dbReference type="InterPro" id="IPR010982">
    <property type="entry name" value="Lambda_DNA-bd_dom_sf"/>
</dbReference>
<dbReference type="Gene3D" id="1.10.260.40">
    <property type="entry name" value="lambda repressor-like DNA-binding domains"/>
    <property type="match status" value="1"/>
</dbReference>
<keyword evidence="3" id="KW-0804">Transcription</keyword>
<dbReference type="CDD" id="cd06267">
    <property type="entry name" value="PBP1_LacI_sugar_binding-like"/>
    <property type="match status" value="1"/>
</dbReference>
<accession>A0ABX0SEB6</accession>
<dbReference type="Gene3D" id="3.40.50.2300">
    <property type="match status" value="2"/>
</dbReference>
<dbReference type="EMBL" id="JAAMOZ010000001">
    <property type="protein sequence ID" value="NIH56709.1"/>
    <property type="molecule type" value="Genomic_DNA"/>
</dbReference>
<keyword evidence="6" id="KW-1185">Reference proteome</keyword>
<evidence type="ECO:0000259" key="4">
    <source>
        <dbReference type="PROSITE" id="PS50932"/>
    </source>
</evidence>
<evidence type="ECO:0000256" key="2">
    <source>
        <dbReference type="ARBA" id="ARBA00023125"/>
    </source>
</evidence>
<proteinExistence type="predicted"/>
<dbReference type="Proteomes" id="UP000749311">
    <property type="component" value="Unassembled WGS sequence"/>
</dbReference>
<keyword evidence="2" id="KW-0238">DNA-binding</keyword>
<dbReference type="PANTHER" id="PTHR30146">
    <property type="entry name" value="LACI-RELATED TRANSCRIPTIONAL REPRESSOR"/>
    <property type="match status" value="1"/>
</dbReference>